<evidence type="ECO:0000256" key="7">
    <source>
        <dbReference type="ARBA" id="ARBA00022839"/>
    </source>
</evidence>
<evidence type="ECO:0000259" key="12">
    <source>
        <dbReference type="PROSITE" id="PS51193"/>
    </source>
</evidence>
<dbReference type="GO" id="GO:0003677">
    <property type="term" value="F:DNA binding"/>
    <property type="evidence" value="ECO:0007669"/>
    <property type="project" value="InterPro"/>
</dbReference>
<evidence type="ECO:0000256" key="9">
    <source>
        <dbReference type="ARBA" id="ARBA00022932"/>
    </source>
</evidence>
<dbReference type="InterPro" id="IPR036397">
    <property type="entry name" value="RNaseH_sf"/>
</dbReference>
<dbReference type="InterPro" id="IPR014013">
    <property type="entry name" value="Helic_SF1/SF2_ATP-bd_DinG/Rad3"/>
</dbReference>
<feature type="domain" description="Helicase ATP-binding" evidence="12">
    <location>
        <begin position="248"/>
        <end position="512"/>
    </location>
</feature>
<dbReference type="Pfam" id="PF13307">
    <property type="entry name" value="Helicase_C_2"/>
    <property type="match status" value="1"/>
</dbReference>
<evidence type="ECO:0000256" key="8">
    <source>
        <dbReference type="ARBA" id="ARBA00022840"/>
    </source>
</evidence>
<keyword evidence="1" id="KW-0808">Transferase</keyword>
<evidence type="ECO:0000256" key="2">
    <source>
        <dbReference type="ARBA" id="ARBA00022695"/>
    </source>
</evidence>
<keyword evidence="2" id="KW-0548">Nucleotidyltransferase</keyword>
<dbReference type="InterPro" id="IPR006054">
    <property type="entry name" value="DnaQ"/>
</dbReference>
<dbReference type="InterPro" id="IPR027417">
    <property type="entry name" value="P-loop_NTPase"/>
</dbReference>
<comment type="caution">
    <text evidence="13">The sequence shown here is derived from an EMBL/GenBank/DDBJ whole genome shotgun (WGS) entry which is preliminary data.</text>
</comment>
<dbReference type="OrthoDB" id="9803913at2"/>
<dbReference type="HAMAP" id="MF_02206">
    <property type="entry name" value="DinG_exonucl"/>
    <property type="match status" value="1"/>
</dbReference>
<name>A0A0R1S543_9LACO</name>
<dbReference type="GO" id="GO:0006260">
    <property type="term" value="P:DNA replication"/>
    <property type="evidence" value="ECO:0007669"/>
    <property type="project" value="UniProtKB-KW"/>
</dbReference>
<organism evidence="13 14">
    <name type="scientific">Lactobacillus psittaci DSM 15354</name>
    <dbReference type="NCBI Taxonomy" id="1122152"/>
    <lineage>
        <taxon>Bacteria</taxon>
        <taxon>Bacillati</taxon>
        <taxon>Bacillota</taxon>
        <taxon>Bacilli</taxon>
        <taxon>Lactobacillales</taxon>
        <taxon>Lactobacillaceae</taxon>
        <taxon>Lactobacillus</taxon>
    </lineage>
</organism>
<reference evidence="13 14" key="1">
    <citation type="journal article" date="2015" name="Genome Announc.">
        <title>Expanding the biotechnology potential of lactobacilli through comparative genomics of 213 strains and associated genera.</title>
        <authorList>
            <person name="Sun Z."/>
            <person name="Harris H.M."/>
            <person name="McCann A."/>
            <person name="Guo C."/>
            <person name="Argimon S."/>
            <person name="Zhang W."/>
            <person name="Yang X."/>
            <person name="Jeffery I.B."/>
            <person name="Cooney J.C."/>
            <person name="Kagawa T.F."/>
            <person name="Liu W."/>
            <person name="Song Y."/>
            <person name="Salvetti E."/>
            <person name="Wrobel A."/>
            <person name="Rasinkangas P."/>
            <person name="Parkhill J."/>
            <person name="Rea M.C."/>
            <person name="O'Sullivan O."/>
            <person name="Ritari J."/>
            <person name="Douillard F.P."/>
            <person name="Paul Ross R."/>
            <person name="Yang R."/>
            <person name="Briner A.E."/>
            <person name="Felis G.E."/>
            <person name="de Vos W.M."/>
            <person name="Barrangou R."/>
            <person name="Klaenhammer T.R."/>
            <person name="Caufield P.W."/>
            <person name="Cui Y."/>
            <person name="Zhang H."/>
            <person name="O'Toole P.W."/>
        </authorList>
    </citation>
    <scope>NUCLEOTIDE SEQUENCE [LARGE SCALE GENOMIC DNA]</scope>
    <source>
        <strain evidence="13 14">DSM 15354</strain>
    </source>
</reference>
<dbReference type="InterPro" id="IPR045028">
    <property type="entry name" value="DinG/Rad3-like"/>
</dbReference>
<dbReference type="PANTHER" id="PTHR11472">
    <property type="entry name" value="DNA REPAIR DEAD HELICASE RAD3/XP-D SUBFAMILY MEMBER"/>
    <property type="match status" value="1"/>
</dbReference>
<keyword evidence="3" id="KW-0235">DNA replication</keyword>
<comment type="function">
    <text evidence="10 11">3'-5' exonuclease.</text>
</comment>
<dbReference type="PROSITE" id="PS51193">
    <property type="entry name" value="HELICASE_ATP_BIND_2"/>
    <property type="match status" value="1"/>
</dbReference>
<evidence type="ECO:0000256" key="6">
    <source>
        <dbReference type="ARBA" id="ARBA00022801"/>
    </source>
</evidence>
<evidence type="ECO:0000256" key="11">
    <source>
        <dbReference type="RuleBase" id="RU364106"/>
    </source>
</evidence>
<accession>A0A0R1S543</accession>
<dbReference type="eggNOG" id="COG2176">
    <property type="taxonomic scope" value="Bacteria"/>
</dbReference>
<keyword evidence="14" id="KW-1185">Reference proteome</keyword>
<evidence type="ECO:0000256" key="1">
    <source>
        <dbReference type="ARBA" id="ARBA00022679"/>
    </source>
</evidence>
<dbReference type="Gene3D" id="3.40.50.300">
    <property type="entry name" value="P-loop containing nucleotide triphosphate hydrolases"/>
    <property type="match status" value="2"/>
</dbReference>
<dbReference type="SUPFAM" id="SSF52540">
    <property type="entry name" value="P-loop containing nucleoside triphosphate hydrolases"/>
    <property type="match status" value="1"/>
</dbReference>
<keyword evidence="5 10" id="KW-0547">Nucleotide-binding</keyword>
<dbReference type="InterPro" id="IPR012337">
    <property type="entry name" value="RNaseH-like_sf"/>
</dbReference>
<dbReference type="InterPro" id="IPR006555">
    <property type="entry name" value="ATP-dep_Helicase_C"/>
</dbReference>
<dbReference type="AlphaFoldDB" id="A0A0R1S543"/>
<feature type="binding site" evidence="10">
    <location>
        <begin position="284"/>
        <end position="291"/>
    </location>
    <ligand>
        <name>ATP</name>
        <dbReference type="ChEBI" id="CHEBI:30616"/>
    </ligand>
</feature>
<dbReference type="CDD" id="cd06127">
    <property type="entry name" value="DEDDh"/>
    <property type="match status" value="1"/>
</dbReference>
<keyword evidence="9" id="KW-0239">DNA-directed DNA polymerase</keyword>
<dbReference type="EMBL" id="AZFB01000002">
    <property type="protein sequence ID" value="KRL63630.1"/>
    <property type="molecule type" value="Genomic_DNA"/>
</dbReference>
<dbReference type="PANTHER" id="PTHR11472:SF34">
    <property type="entry name" value="REGULATOR OF TELOMERE ELONGATION HELICASE 1"/>
    <property type="match status" value="1"/>
</dbReference>
<dbReference type="NCBIfam" id="TIGR01407">
    <property type="entry name" value="dinG_rel"/>
    <property type="match status" value="1"/>
</dbReference>
<dbReference type="FunFam" id="3.30.420.10:FF:000045">
    <property type="entry name" value="3'-5' exonuclease DinG"/>
    <property type="match status" value="1"/>
</dbReference>
<keyword evidence="6 10" id="KW-0378">Hydrolase</keyword>
<evidence type="ECO:0000256" key="4">
    <source>
        <dbReference type="ARBA" id="ARBA00022722"/>
    </source>
</evidence>
<comment type="similarity">
    <text evidence="10 11">Belongs to the helicase family. DinG subfamily. Type 2 sub-subfamily.</text>
</comment>
<evidence type="ECO:0000313" key="13">
    <source>
        <dbReference type="EMBL" id="KRL63630.1"/>
    </source>
</evidence>
<keyword evidence="8 10" id="KW-0067">ATP-binding</keyword>
<dbReference type="GO" id="GO:0003678">
    <property type="term" value="F:DNA helicase activity"/>
    <property type="evidence" value="ECO:0007669"/>
    <property type="project" value="TreeGrafter"/>
</dbReference>
<dbReference type="RefSeq" id="WP_027825600.1">
    <property type="nucleotide sequence ID" value="NZ_AZFB01000002.1"/>
</dbReference>
<dbReference type="InterPro" id="IPR013520">
    <property type="entry name" value="Ribonucl_H"/>
</dbReference>
<dbReference type="SMART" id="SM00491">
    <property type="entry name" value="HELICc2"/>
    <property type="match status" value="1"/>
</dbReference>
<dbReference type="PATRIC" id="fig|1122152.4.peg.547"/>
<dbReference type="EC" id="3.1.-.-" evidence="10 11"/>
<dbReference type="SMART" id="SM00479">
    <property type="entry name" value="EXOIII"/>
    <property type="match status" value="1"/>
</dbReference>
<evidence type="ECO:0000313" key="14">
    <source>
        <dbReference type="Proteomes" id="UP000051931"/>
    </source>
</evidence>
<dbReference type="Pfam" id="PF00929">
    <property type="entry name" value="RNase_T"/>
    <property type="match status" value="1"/>
</dbReference>
<dbReference type="GO" id="GO:0005524">
    <property type="term" value="F:ATP binding"/>
    <property type="evidence" value="ECO:0007669"/>
    <property type="project" value="UniProtKB-UniRule"/>
</dbReference>
<keyword evidence="13" id="KW-0347">Helicase</keyword>
<dbReference type="NCBIfam" id="TIGR00573">
    <property type="entry name" value="dnaq"/>
    <property type="match status" value="1"/>
</dbReference>
<keyword evidence="4 10" id="KW-0540">Nuclease</keyword>
<evidence type="ECO:0000256" key="3">
    <source>
        <dbReference type="ARBA" id="ARBA00022705"/>
    </source>
</evidence>
<dbReference type="GO" id="GO:0003887">
    <property type="term" value="F:DNA-directed DNA polymerase activity"/>
    <property type="evidence" value="ECO:0007669"/>
    <property type="project" value="UniProtKB-KW"/>
</dbReference>
<dbReference type="Proteomes" id="UP000051931">
    <property type="component" value="Unassembled WGS sequence"/>
</dbReference>
<evidence type="ECO:0000256" key="5">
    <source>
        <dbReference type="ARBA" id="ARBA00022741"/>
    </source>
</evidence>
<protein>
    <recommendedName>
        <fullName evidence="10 11">3'-5' exonuclease DinG</fullName>
        <ecNumber evidence="10 11">3.1.-.-</ecNumber>
    </recommendedName>
</protein>
<gene>
    <name evidence="10 11" type="primary">dinG</name>
    <name evidence="13" type="ORF">FC23_GL000539</name>
</gene>
<sequence>MAAFADQVFAVVDLETTGTKRGQDHIIQFGCAIIKNLKITKTYSFLINPKTQIPLPVQNLTRINNEMVDNQPEFKEFANQIEDILKDTIFVAHNINFDLPFLNNELVANGFKPLKNRAIDTVELAKITFPTLPSYRLTDLTNSLKLEHTNPHKADSDAYATASLLLKIFNKLEQLPQSTLNNLTALSKSLLRDTQFVFKEIADVARQEKRPLGKEYLQVRTLVLRKQNKLLTNKNYQDLVFPETNNAKKELFKDKIAYRVGQVDLINHLHQFFKSNKRALIAEAPGGTGKSFAYLFSSLYELFAGRKLVIATPTTILQEQLIQQEIPQAMKVSGLDLPYQVVKSSRHYLDLDGFYHSLMQKTDNQETLNLKMGILIWLTETETGDLDELKTTNFAAPYFDQIQHPGDARVGTEFAEYDFWNLARFRQEQAEILVTNQAYLANHYQDSIWGQNPYLIIDEAHRFSDIVMNSYNNSLQFESFWGMLSHLRNMLLYAEDNFYSHYKEDSQIKDLIDKADPEITEMVHSINAIQTYLYEQRHHALSKKLLANNKLEIALTKDAINNRKTFLELLSGMQVQIEKVRNIINQIIDALYQRVDSFLPKEEAQLNELNEQIDELDFYSEQAYILSDLVTDQTQFENIGLVLIITDPTDPLSTNLNWLLLNPATQLSKIYAVFNKIVFISATLATNGDFTFSKNNLNLNQITCSEYCSNYNFNLPKQIQAYALKDAKEPEFLAESAYQENLPLFLLKAIKVQNKVLILFTNLDAISDVYSAIVNRPEFKDFEILAQGITGSNERIAKRFTVATQAIILGANSFWEGVDFGKTKIDLVIATKLPFESPDQLEVKLRQTRLQNMGVDIFKADALPRAIIRLKQGLGRLIRGENDCGIFVLLDQRIWSSSYGQEFINALPVKLEQKNRAELIEKIKRGYER</sequence>
<proteinExistence type="inferred from homology"/>
<dbReference type="InterPro" id="IPR006310">
    <property type="entry name" value="DinG"/>
</dbReference>
<dbReference type="SUPFAM" id="SSF53098">
    <property type="entry name" value="Ribonuclease H-like"/>
    <property type="match status" value="1"/>
</dbReference>
<keyword evidence="7 10" id="KW-0269">Exonuclease</keyword>
<dbReference type="eggNOG" id="COG1199">
    <property type="taxonomic scope" value="Bacteria"/>
</dbReference>
<dbReference type="GO" id="GO:0008408">
    <property type="term" value="F:3'-5' exonuclease activity"/>
    <property type="evidence" value="ECO:0007669"/>
    <property type="project" value="UniProtKB-UniRule"/>
</dbReference>
<feature type="short sequence motif" description="DEAH box" evidence="10">
    <location>
        <begin position="458"/>
        <end position="461"/>
    </location>
</feature>
<dbReference type="Gene3D" id="3.30.420.10">
    <property type="entry name" value="Ribonuclease H-like superfamily/Ribonuclease H"/>
    <property type="match status" value="1"/>
</dbReference>
<dbReference type="STRING" id="1122152.GCA_000425905_00305"/>
<dbReference type="GO" id="GO:0016818">
    <property type="term" value="F:hydrolase activity, acting on acid anhydrides, in phosphorus-containing anhydrides"/>
    <property type="evidence" value="ECO:0007669"/>
    <property type="project" value="InterPro"/>
</dbReference>
<evidence type="ECO:0000256" key="10">
    <source>
        <dbReference type="HAMAP-Rule" id="MF_02206"/>
    </source>
</evidence>